<proteinExistence type="predicted"/>
<protein>
    <submittedName>
        <fullName evidence="1 2">Uncharacterized protein</fullName>
    </submittedName>
</protein>
<sequence length="143" mass="15852">MMMIIWFQGRNDDDDDDDEALEKVPPRAGADWDEARATFLSIIPAANSCNKPSQPSDCIRLLPMEQPLRPSCFLSLYQEPELNLTRMAPTHSNNRRNSTNTTASSPVATNHELMMAPTTLVPLEGSSGQCASFILLPQLPYTT</sequence>
<dbReference type="EnsemblMetazoa" id="HelroT167259">
    <property type="protein sequence ID" value="HelroP167259"/>
    <property type="gene ID" value="HelroG167259"/>
</dbReference>
<reference evidence="1 3" key="2">
    <citation type="journal article" date="2013" name="Nature">
        <title>Insights into bilaterian evolution from three spiralian genomes.</title>
        <authorList>
            <person name="Simakov O."/>
            <person name="Marletaz F."/>
            <person name="Cho S.J."/>
            <person name="Edsinger-Gonzales E."/>
            <person name="Havlak P."/>
            <person name="Hellsten U."/>
            <person name="Kuo D.H."/>
            <person name="Larsson T."/>
            <person name="Lv J."/>
            <person name="Arendt D."/>
            <person name="Savage R."/>
            <person name="Osoegawa K."/>
            <person name="de Jong P."/>
            <person name="Grimwood J."/>
            <person name="Chapman J.A."/>
            <person name="Shapiro H."/>
            <person name="Aerts A."/>
            <person name="Otillar R.P."/>
            <person name="Terry A.Y."/>
            <person name="Boore J.L."/>
            <person name="Grigoriev I.V."/>
            <person name="Lindberg D.R."/>
            <person name="Seaver E.C."/>
            <person name="Weisblat D.A."/>
            <person name="Putnam N.H."/>
            <person name="Rokhsar D.S."/>
        </authorList>
    </citation>
    <scope>NUCLEOTIDE SEQUENCE</scope>
</reference>
<dbReference type="EMBL" id="KB095858">
    <property type="protein sequence ID" value="ESO10762.1"/>
    <property type="molecule type" value="Genomic_DNA"/>
</dbReference>
<evidence type="ECO:0000313" key="2">
    <source>
        <dbReference type="EnsemblMetazoa" id="HelroP167259"/>
    </source>
</evidence>
<gene>
    <name evidence="2" type="primary">20201866</name>
    <name evidence="1" type="ORF">HELRODRAFT_167259</name>
</gene>
<dbReference type="CTD" id="20201866"/>
<dbReference type="HOGENOM" id="CLU_1808272_0_0_1"/>
<dbReference type="Proteomes" id="UP000015101">
    <property type="component" value="Unassembled WGS sequence"/>
</dbReference>
<organism evidence="2 3">
    <name type="scientific">Helobdella robusta</name>
    <name type="common">Californian leech</name>
    <dbReference type="NCBI Taxonomy" id="6412"/>
    <lineage>
        <taxon>Eukaryota</taxon>
        <taxon>Metazoa</taxon>
        <taxon>Spiralia</taxon>
        <taxon>Lophotrochozoa</taxon>
        <taxon>Annelida</taxon>
        <taxon>Clitellata</taxon>
        <taxon>Hirudinea</taxon>
        <taxon>Rhynchobdellida</taxon>
        <taxon>Glossiphoniidae</taxon>
        <taxon>Helobdella</taxon>
    </lineage>
</organism>
<evidence type="ECO:0000313" key="1">
    <source>
        <dbReference type="EMBL" id="ESO10762.1"/>
    </source>
</evidence>
<dbReference type="GeneID" id="20201866"/>
<dbReference type="AlphaFoldDB" id="T1EZ66"/>
<reference evidence="3" key="1">
    <citation type="submission" date="2012-12" db="EMBL/GenBank/DDBJ databases">
        <authorList>
            <person name="Hellsten U."/>
            <person name="Grimwood J."/>
            <person name="Chapman J.A."/>
            <person name="Shapiro H."/>
            <person name="Aerts A."/>
            <person name="Otillar R.P."/>
            <person name="Terry A.Y."/>
            <person name="Boore J.L."/>
            <person name="Simakov O."/>
            <person name="Marletaz F."/>
            <person name="Cho S.-J."/>
            <person name="Edsinger-Gonzales E."/>
            <person name="Havlak P."/>
            <person name="Kuo D.-H."/>
            <person name="Larsson T."/>
            <person name="Lv J."/>
            <person name="Arendt D."/>
            <person name="Savage R."/>
            <person name="Osoegawa K."/>
            <person name="de Jong P."/>
            <person name="Lindberg D.R."/>
            <person name="Seaver E.C."/>
            <person name="Weisblat D.A."/>
            <person name="Putnam N.H."/>
            <person name="Grigoriev I.V."/>
            <person name="Rokhsar D.S."/>
        </authorList>
    </citation>
    <scope>NUCLEOTIDE SEQUENCE</scope>
</reference>
<dbReference type="KEGG" id="hro:HELRODRAFT_167259"/>
<accession>T1EZ66</accession>
<dbReference type="InParanoid" id="T1EZ66"/>
<reference evidence="2" key="3">
    <citation type="submission" date="2015-06" db="UniProtKB">
        <authorList>
            <consortium name="EnsemblMetazoa"/>
        </authorList>
    </citation>
    <scope>IDENTIFICATION</scope>
</reference>
<dbReference type="EMBL" id="AMQM01002741">
    <property type="status" value="NOT_ANNOTATED_CDS"/>
    <property type="molecule type" value="Genomic_DNA"/>
</dbReference>
<keyword evidence="3" id="KW-1185">Reference proteome</keyword>
<name>T1EZ66_HELRO</name>
<evidence type="ECO:0000313" key="3">
    <source>
        <dbReference type="Proteomes" id="UP000015101"/>
    </source>
</evidence>
<dbReference type="RefSeq" id="XP_009011031.1">
    <property type="nucleotide sequence ID" value="XM_009012783.1"/>
</dbReference>